<accession>A0A7X0BXS1</accession>
<proteinExistence type="predicted"/>
<reference evidence="3 4" key="1">
    <citation type="submission" date="2020-08" db="EMBL/GenBank/DDBJ databases">
        <title>Sequencing the genomes of 1000 actinobacteria strains.</title>
        <authorList>
            <person name="Klenk H.-P."/>
        </authorList>
    </citation>
    <scope>NUCLEOTIDE SEQUENCE [LARGE SCALE GENOMIC DNA]</scope>
    <source>
        <strain evidence="3 4">DSM 45913</strain>
    </source>
</reference>
<dbReference type="AlphaFoldDB" id="A0A7X0BXS1"/>
<keyword evidence="2" id="KW-0472">Membrane</keyword>
<gene>
    <name evidence="3" type="ORF">FHU36_000234</name>
</gene>
<sequence>MGKGRKSKTGKGGGKQPPPAEPAETGRWKATRTWVAGIVSAVLVAAIGVVFTAWFTSRGTDAIDRISGTPPVTIGHVAVHHEERDLVLREPVTDPRERGILLGRATVEERAALLDRHHAALTDWMNATVVLVGNRNSLRIVDIKPRVLAREARSDGAFLKATTAGGEVDTVELGVDLDRPVPRFTTSDDPDVPYFTKKQIDLKRDERVTLSLKIRGKQAYYEFDLLATVLAADRTEQVVINGPDGSPFRLTGTSKTYRSVYTEVPEGAWAPVPTARVCVMFPKTGGC</sequence>
<evidence type="ECO:0000256" key="2">
    <source>
        <dbReference type="SAM" id="Phobius"/>
    </source>
</evidence>
<keyword evidence="2" id="KW-0812">Transmembrane</keyword>
<evidence type="ECO:0000313" key="4">
    <source>
        <dbReference type="Proteomes" id="UP000583800"/>
    </source>
</evidence>
<dbReference type="Proteomes" id="UP000583800">
    <property type="component" value="Unassembled WGS sequence"/>
</dbReference>
<organism evidence="3 4">
    <name type="scientific">Nonomuraea muscovyensis</name>
    <dbReference type="NCBI Taxonomy" id="1124761"/>
    <lineage>
        <taxon>Bacteria</taxon>
        <taxon>Bacillati</taxon>
        <taxon>Actinomycetota</taxon>
        <taxon>Actinomycetes</taxon>
        <taxon>Streptosporangiales</taxon>
        <taxon>Streptosporangiaceae</taxon>
        <taxon>Nonomuraea</taxon>
    </lineage>
</organism>
<keyword evidence="4" id="KW-1185">Reference proteome</keyword>
<comment type="caution">
    <text evidence="3">The sequence shown here is derived from an EMBL/GenBank/DDBJ whole genome shotgun (WGS) entry which is preliminary data.</text>
</comment>
<evidence type="ECO:0000313" key="3">
    <source>
        <dbReference type="EMBL" id="MBB6343725.1"/>
    </source>
</evidence>
<keyword evidence="2" id="KW-1133">Transmembrane helix</keyword>
<protein>
    <submittedName>
        <fullName evidence="3">Uncharacterized protein</fullName>
    </submittedName>
</protein>
<dbReference type="EMBL" id="JACHJB010000001">
    <property type="protein sequence ID" value="MBB6343725.1"/>
    <property type="molecule type" value="Genomic_DNA"/>
</dbReference>
<dbReference type="RefSeq" id="WP_185081955.1">
    <property type="nucleotide sequence ID" value="NZ_JACHJB010000001.1"/>
</dbReference>
<name>A0A7X0BXS1_9ACTN</name>
<feature type="region of interest" description="Disordered" evidence="1">
    <location>
        <begin position="1"/>
        <end position="27"/>
    </location>
</feature>
<evidence type="ECO:0000256" key="1">
    <source>
        <dbReference type="SAM" id="MobiDB-lite"/>
    </source>
</evidence>
<feature type="transmembrane region" description="Helical" evidence="2">
    <location>
        <begin position="34"/>
        <end position="55"/>
    </location>
</feature>